<keyword evidence="1" id="KW-0812">Transmembrane</keyword>
<dbReference type="InterPro" id="IPR036291">
    <property type="entry name" value="NAD(P)-bd_dom_sf"/>
</dbReference>
<gene>
    <name evidence="2" type="ORF">SAMN04488509_105174</name>
</gene>
<dbReference type="SUPFAM" id="SSF51735">
    <property type="entry name" value="NAD(P)-binding Rossmann-fold domains"/>
    <property type="match status" value="1"/>
</dbReference>
<feature type="transmembrane region" description="Helical" evidence="1">
    <location>
        <begin position="351"/>
        <end position="371"/>
    </location>
</feature>
<dbReference type="Gene3D" id="3.40.50.720">
    <property type="entry name" value="NAD(P)-binding Rossmann-like Domain"/>
    <property type="match status" value="1"/>
</dbReference>
<feature type="transmembrane region" description="Helical" evidence="1">
    <location>
        <begin position="276"/>
        <end position="297"/>
    </location>
</feature>
<keyword evidence="1" id="KW-0472">Membrane</keyword>
<evidence type="ECO:0000313" key="2">
    <source>
        <dbReference type="EMBL" id="SDD69539.1"/>
    </source>
</evidence>
<dbReference type="Pfam" id="PF13781">
    <property type="entry name" value="DoxX_3"/>
    <property type="match status" value="1"/>
</dbReference>
<dbReference type="InterPro" id="IPR051207">
    <property type="entry name" value="ComplexI_NDUFA9_subunit"/>
</dbReference>
<protein>
    <submittedName>
        <fullName evidence="2">NAD(P)H-binding</fullName>
    </submittedName>
</protein>
<evidence type="ECO:0000313" key="3">
    <source>
        <dbReference type="Proteomes" id="UP000199603"/>
    </source>
</evidence>
<accession>A0A1G6WUS4</accession>
<feature type="transmembrane region" description="Helical" evidence="1">
    <location>
        <begin position="317"/>
        <end position="339"/>
    </location>
</feature>
<dbReference type="InterPro" id="IPR025695">
    <property type="entry name" value="DoxX-like"/>
</dbReference>
<keyword evidence="3" id="KW-1185">Reference proteome</keyword>
<dbReference type="AlphaFoldDB" id="A0A1G6WUS4"/>
<dbReference type="Proteomes" id="UP000199603">
    <property type="component" value="Unassembled WGS sequence"/>
</dbReference>
<feature type="transmembrane region" description="Helical" evidence="1">
    <location>
        <begin position="377"/>
        <end position="394"/>
    </location>
</feature>
<dbReference type="PANTHER" id="PTHR12126">
    <property type="entry name" value="NADH-UBIQUINONE OXIDOREDUCTASE 39 KDA SUBUNIT-RELATED"/>
    <property type="match status" value="1"/>
</dbReference>
<dbReference type="GO" id="GO:0044877">
    <property type="term" value="F:protein-containing complex binding"/>
    <property type="evidence" value="ECO:0007669"/>
    <property type="project" value="TreeGrafter"/>
</dbReference>
<dbReference type="STRING" id="265719.SAMN04488509_105174"/>
<reference evidence="2 3" key="1">
    <citation type="submission" date="2016-10" db="EMBL/GenBank/DDBJ databases">
        <authorList>
            <person name="de Groot N.N."/>
        </authorList>
    </citation>
    <scope>NUCLEOTIDE SEQUENCE [LARGE SCALE GENOMIC DNA]</scope>
    <source>
        <strain evidence="2 3">DSM 16957</strain>
    </source>
</reference>
<keyword evidence="1" id="KW-1133">Transmembrane helix</keyword>
<evidence type="ECO:0000256" key="1">
    <source>
        <dbReference type="SAM" id="Phobius"/>
    </source>
</evidence>
<name>A0A1G6WUS4_9GAMM</name>
<sequence>MIRGVRLQPTAADERHCDFAQAQSSTDWRVLLDGVDAVVNVAGILRETRTQSFEAIHHTGPLALARACVEHGVRDFVQISALGDPADGEFIASKHRFDAALLGLELRALVLRPSIVYTTRGSYGGTSLLRALSALPVVVPLPGAGHWPVQPLAAEDLGELVAAALDGQERGMFEVGCERPMALREYLLRWRGWLRIPGARTRPTPLWAVDAAVAVGERFGIGPMGQTMWRMLKRGNVCAPDAHVRVLEAFGTAPRDLDSVLAQTPSQVQDRWQAQLYLLAPLLRWTVILLCLISAWAGFATPAAEIEALSAGSLLAHLQPVALARVAGGVDLVLALWLASGWRARAAVASTLLLVLGYTAVFGALVPALWLDPLGGLAKNLVLLPALAVLWVLSDRR</sequence>
<dbReference type="PANTHER" id="PTHR12126:SF11">
    <property type="entry name" value="NADH DEHYDROGENASE [UBIQUINONE] 1 ALPHA SUBCOMPLEX SUBUNIT 9, MITOCHONDRIAL"/>
    <property type="match status" value="1"/>
</dbReference>
<dbReference type="EMBL" id="FNAG01000005">
    <property type="protein sequence ID" value="SDD69539.1"/>
    <property type="molecule type" value="Genomic_DNA"/>
</dbReference>
<proteinExistence type="predicted"/>
<organism evidence="2 3">
    <name type="scientific">Aquimonas voraii</name>
    <dbReference type="NCBI Taxonomy" id="265719"/>
    <lineage>
        <taxon>Bacteria</taxon>
        <taxon>Pseudomonadati</taxon>
        <taxon>Pseudomonadota</taxon>
        <taxon>Gammaproteobacteria</taxon>
        <taxon>Lysobacterales</taxon>
        <taxon>Lysobacteraceae</taxon>
        <taxon>Aquimonas</taxon>
    </lineage>
</organism>